<dbReference type="EMBL" id="JRPQ01000062">
    <property type="protein sequence ID" value="KGI22642.1"/>
    <property type="molecule type" value="Genomic_DNA"/>
</dbReference>
<dbReference type="OrthoDB" id="1081774at2"/>
<gene>
    <name evidence="2" type="ORF">HMPREF9304_03105</name>
</gene>
<dbReference type="Proteomes" id="UP000029723">
    <property type="component" value="Unassembled WGS sequence"/>
</dbReference>
<organism evidence="2 3">
    <name type="scientific">Hoylesella timonensis S9-PR14</name>
    <dbReference type="NCBI Taxonomy" id="1401062"/>
    <lineage>
        <taxon>Bacteria</taxon>
        <taxon>Pseudomonadati</taxon>
        <taxon>Bacteroidota</taxon>
        <taxon>Bacteroidia</taxon>
        <taxon>Bacteroidales</taxon>
        <taxon>Prevotellaceae</taxon>
        <taxon>Hoylesella</taxon>
    </lineage>
</organism>
<protein>
    <recommendedName>
        <fullName evidence="1">DUF7688 domain-containing protein</fullName>
    </recommendedName>
</protein>
<comment type="caution">
    <text evidence="2">The sequence shown here is derived from an EMBL/GenBank/DDBJ whole genome shotgun (WGS) entry which is preliminary data.</text>
</comment>
<feature type="domain" description="DUF7688" evidence="1">
    <location>
        <begin position="1"/>
        <end position="71"/>
    </location>
</feature>
<evidence type="ECO:0000313" key="3">
    <source>
        <dbReference type="Proteomes" id="UP000029723"/>
    </source>
</evidence>
<name>A0A098YTL0_9BACT</name>
<reference evidence="2 3" key="1">
    <citation type="submission" date="2014-07" db="EMBL/GenBank/DDBJ databases">
        <authorList>
            <person name="McCorrison J."/>
            <person name="Sanka R."/>
            <person name="Torralba M."/>
            <person name="Gillis M."/>
            <person name="Haft D.H."/>
            <person name="Methe B."/>
            <person name="Sutton G."/>
            <person name="Nelson K.E."/>
        </authorList>
    </citation>
    <scope>NUCLEOTIDE SEQUENCE [LARGE SCALE GENOMIC DNA]</scope>
    <source>
        <strain evidence="2 3">S9-PR14</strain>
    </source>
</reference>
<proteinExistence type="predicted"/>
<evidence type="ECO:0000259" key="1">
    <source>
        <dbReference type="Pfam" id="PF24737"/>
    </source>
</evidence>
<sequence>METIRQDGKIILHGNDGISIKMIFKNLTGKNFQGREYADYIRHIAIGSMGFTPGSIEFCRDGDVIDTGTIPNV</sequence>
<evidence type="ECO:0000313" key="2">
    <source>
        <dbReference type="EMBL" id="KGI22642.1"/>
    </source>
</evidence>
<dbReference type="RefSeq" id="WP_004371739.1">
    <property type="nucleotide sequence ID" value="NZ_JRPQ01000062.1"/>
</dbReference>
<dbReference type="InterPro" id="IPR056105">
    <property type="entry name" value="DUF7688"/>
</dbReference>
<dbReference type="GeneID" id="93331226"/>
<dbReference type="AlphaFoldDB" id="A0A098YTL0"/>
<dbReference type="Pfam" id="PF24737">
    <property type="entry name" value="DUF7688"/>
    <property type="match status" value="1"/>
</dbReference>
<accession>A0A098YTL0</accession>